<proteinExistence type="inferred from homology"/>
<name>A0ABX0FTV7_9BURK</name>
<evidence type="ECO:0000256" key="4">
    <source>
        <dbReference type="ARBA" id="ARBA00023163"/>
    </source>
</evidence>
<keyword evidence="4" id="KW-0804">Transcription</keyword>
<dbReference type="Proteomes" id="UP000666369">
    <property type="component" value="Unassembled WGS sequence"/>
</dbReference>
<dbReference type="PRINTS" id="PR00039">
    <property type="entry name" value="HTHLYSR"/>
</dbReference>
<organism evidence="6 7">
    <name type="scientific">Duganella aceris</name>
    <dbReference type="NCBI Taxonomy" id="2703883"/>
    <lineage>
        <taxon>Bacteria</taxon>
        <taxon>Pseudomonadati</taxon>
        <taxon>Pseudomonadota</taxon>
        <taxon>Betaproteobacteria</taxon>
        <taxon>Burkholderiales</taxon>
        <taxon>Oxalobacteraceae</taxon>
        <taxon>Telluria group</taxon>
        <taxon>Duganella</taxon>
    </lineage>
</organism>
<feature type="domain" description="HTH lysR-type" evidence="5">
    <location>
        <begin position="9"/>
        <end position="66"/>
    </location>
</feature>
<dbReference type="PANTHER" id="PTHR30537:SF74">
    <property type="entry name" value="HTH-TYPE TRANSCRIPTIONAL REGULATOR TRPI"/>
    <property type="match status" value="1"/>
</dbReference>
<dbReference type="CDD" id="cd08432">
    <property type="entry name" value="PBP2_GcdR_TrpI_HvrB_AmpR_like"/>
    <property type="match status" value="1"/>
</dbReference>
<protein>
    <submittedName>
        <fullName evidence="6">LysR family transcriptional regulator</fullName>
    </submittedName>
</protein>
<evidence type="ECO:0000259" key="5">
    <source>
        <dbReference type="PROSITE" id="PS50931"/>
    </source>
</evidence>
<dbReference type="SUPFAM" id="SSF53850">
    <property type="entry name" value="Periplasmic binding protein-like II"/>
    <property type="match status" value="1"/>
</dbReference>
<keyword evidence="7" id="KW-1185">Reference proteome</keyword>
<dbReference type="InterPro" id="IPR036390">
    <property type="entry name" value="WH_DNA-bd_sf"/>
</dbReference>
<dbReference type="InterPro" id="IPR000847">
    <property type="entry name" value="LysR_HTH_N"/>
</dbReference>
<dbReference type="PROSITE" id="PS50931">
    <property type="entry name" value="HTH_LYSR"/>
    <property type="match status" value="1"/>
</dbReference>
<sequence length="326" mass="35654">MSHRLLDLPPLDLLRSFVAVGRRMSITLAAQDMCLTQSALSRQVQALEASLGYLLLLRGHRSIEFTAEGRRLFRSADAMLEQLGEVVASLRPGDARRPVTISASIGVTALWLLPRLTAFQQAAPQIDVRLAASNRFVDMAREQVDLSLRYCRPQDAPEGARRLFDEALVPVAHPALAVAAIEDAEQLRRHVLLEFDDVSRPWLQWRDWLRDAGAGRVKPKGMLRFNQYDQVVQAALAGQGVALGRLELVRQLLEQGRLMLASALPPVASDYGYWLIRRGDGAGVDAAAADSAGDVATVAAWITAEASRCGGPLKLRRKPGLRAGSL</sequence>
<keyword evidence="2" id="KW-0805">Transcription regulation</keyword>
<dbReference type="InterPro" id="IPR036388">
    <property type="entry name" value="WH-like_DNA-bd_sf"/>
</dbReference>
<dbReference type="InterPro" id="IPR058163">
    <property type="entry name" value="LysR-type_TF_proteobact-type"/>
</dbReference>
<dbReference type="RefSeq" id="WP_166108019.1">
    <property type="nucleotide sequence ID" value="NZ_JAADJT010000015.1"/>
</dbReference>
<dbReference type="InterPro" id="IPR005119">
    <property type="entry name" value="LysR_subst-bd"/>
</dbReference>
<evidence type="ECO:0000313" key="6">
    <source>
        <dbReference type="EMBL" id="NGZ87898.1"/>
    </source>
</evidence>
<reference evidence="7" key="1">
    <citation type="submission" date="2023-07" db="EMBL/GenBank/DDBJ databases">
        <title>Duganella aceri sp. nov., isolated from tree sap.</title>
        <authorList>
            <person name="Kim I.S."/>
        </authorList>
    </citation>
    <scope>NUCLEOTIDE SEQUENCE [LARGE SCALE GENOMIC DNA]</scope>
    <source>
        <strain evidence="7">SAP-35</strain>
    </source>
</reference>
<gene>
    <name evidence="6" type="ORF">GW587_27010</name>
</gene>
<evidence type="ECO:0000313" key="7">
    <source>
        <dbReference type="Proteomes" id="UP000666369"/>
    </source>
</evidence>
<evidence type="ECO:0000256" key="1">
    <source>
        <dbReference type="ARBA" id="ARBA00009437"/>
    </source>
</evidence>
<dbReference type="Pfam" id="PF00126">
    <property type="entry name" value="HTH_1"/>
    <property type="match status" value="1"/>
</dbReference>
<comment type="caution">
    <text evidence="6">The sequence shown here is derived from an EMBL/GenBank/DDBJ whole genome shotgun (WGS) entry which is preliminary data.</text>
</comment>
<dbReference type="SUPFAM" id="SSF46785">
    <property type="entry name" value="Winged helix' DNA-binding domain"/>
    <property type="match status" value="1"/>
</dbReference>
<accession>A0ABX0FTV7</accession>
<dbReference type="EMBL" id="JAADJT010000015">
    <property type="protein sequence ID" value="NGZ87898.1"/>
    <property type="molecule type" value="Genomic_DNA"/>
</dbReference>
<dbReference type="Pfam" id="PF03466">
    <property type="entry name" value="LysR_substrate"/>
    <property type="match status" value="1"/>
</dbReference>
<dbReference type="Gene3D" id="3.40.190.10">
    <property type="entry name" value="Periplasmic binding protein-like II"/>
    <property type="match status" value="2"/>
</dbReference>
<dbReference type="PANTHER" id="PTHR30537">
    <property type="entry name" value="HTH-TYPE TRANSCRIPTIONAL REGULATOR"/>
    <property type="match status" value="1"/>
</dbReference>
<evidence type="ECO:0000256" key="2">
    <source>
        <dbReference type="ARBA" id="ARBA00023015"/>
    </source>
</evidence>
<dbReference type="Gene3D" id="1.10.10.10">
    <property type="entry name" value="Winged helix-like DNA-binding domain superfamily/Winged helix DNA-binding domain"/>
    <property type="match status" value="1"/>
</dbReference>
<evidence type="ECO:0000256" key="3">
    <source>
        <dbReference type="ARBA" id="ARBA00023125"/>
    </source>
</evidence>
<keyword evidence="3" id="KW-0238">DNA-binding</keyword>
<comment type="similarity">
    <text evidence="1">Belongs to the LysR transcriptional regulatory family.</text>
</comment>